<evidence type="ECO:0000256" key="2">
    <source>
        <dbReference type="ARBA" id="ARBA00004651"/>
    </source>
</evidence>
<dbReference type="KEGG" id="nde:NIDE1512"/>
<keyword evidence="22" id="KW-1185">Reference proteome</keyword>
<keyword evidence="9" id="KW-0444">Lipid biosynthesis</keyword>
<feature type="transmembrane region" description="Helical" evidence="19">
    <location>
        <begin position="190"/>
        <end position="208"/>
    </location>
</feature>
<evidence type="ECO:0000256" key="7">
    <source>
        <dbReference type="ARBA" id="ARBA00019373"/>
    </source>
</evidence>
<dbReference type="PANTHER" id="PTHR46382:SF1">
    <property type="entry name" value="PHOSPHATIDATE CYTIDYLYLTRANSFERASE"/>
    <property type="match status" value="1"/>
</dbReference>
<comment type="catalytic activity">
    <reaction evidence="1 18">
        <text>a 1,2-diacyl-sn-glycero-3-phosphate + CTP + H(+) = a CDP-1,2-diacyl-sn-glycerol + diphosphate</text>
        <dbReference type="Rhea" id="RHEA:16229"/>
        <dbReference type="ChEBI" id="CHEBI:15378"/>
        <dbReference type="ChEBI" id="CHEBI:33019"/>
        <dbReference type="ChEBI" id="CHEBI:37563"/>
        <dbReference type="ChEBI" id="CHEBI:58332"/>
        <dbReference type="ChEBI" id="CHEBI:58608"/>
        <dbReference type="EC" id="2.7.7.41"/>
    </reaction>
</comment>
<evidence type="ECO:0000256" key="17">
    <source>
        <dbReference type="ARBA" id="ARBA00023264"/>
    </source>
</evidence>
<feature type="transmembrane region" description="Helical" evidence="19">
    <location>
        <begin position="95"/>
        <end position="112"/>
    </location>
</feature>
<keyword evidence="15 19" id="KW-0472">Membrane</keyword>
<evidence type="ECO:0000256" key="10">
    <source>
        <dbReference type="ARBA" id="ARBA00022679"/>
    </source>
</evidence>
<dbReference type="Proteomes" id="UP000001660">
    <property type="component" value="Chromosome"/>
</dbReference>
<evidence type="ECO:0000256" key="3">
    <source>
        <dbReference type="ARBA" id="ARBA00005119"/>
    </source>
</evidence>
<reference evidence="20" key="1">
    <citation type="journal article" date="2008" name="Environ. Microbiol.">
        <title>Environmental genomics reveals a functional chlorite dismutase in the nitrite-oxidizing bacterium 'Candidatus Nitrospira defluvii'.</title>
        <authorList>
            <person name="Maixner F."/>
            <person name="Wagner M."/>
            <person name="Lucker S."/>
            <person name="Pelletier E."/>
            <person name="Schmitz-Esser S."/>
            <person name="Hace K."/>
            <person name="Spieck E."/>
            <person name="Konrat R."/>
            <person name="Le Paslier D."/>
            <person name="Daims H."/>
        </authorList>
    </citation>
    <scope>NUCLEOTIDE SEQUENCE</scope>
</reference>
<evidence type="ECO:0000256" key="9">
    <source>
        <dbReference type="ARBA" id="ARBA00022516"/>
    </source>
</evidence>
<comment type="pathway">
    <text evidence="4">Lipid metabolism.</text>
</comment>
<dbReference type="STRING" id="330214.NIDE1512"/>
<dbReference type="GO" id="GO:0016024">
    <property type="term" value="P:CDP-diacylglycerol biosynthetic process"/>
    <property type="evidence" value="ECO:0007669"/>
    <property type="project" value="UniProtKB-UniPathway"/>
</dbReference>
<organism evidence="20">
    <name type="scientific">Nitrospira defluvii</name>
    <dbReference type="NCBI Taxonomy" id="330214"/>
    <lineage>
        <taxon>Bacteria</taxon>
        <taxon>Pseudomonadati</taxon>
        <taxon>Nitrospirota</taxon>
        <taxon>Nitrospiria</taxon>
        <taxon>Nitrospirales</taxon>
        <taxon>Nitrospiraceae</taxon>
        <taxon>Nitrospira</taxon>
    </lineage>
</organism>
<keyword evidence="14" id="KW-0443">Lipid metabolism</keyword>
<evidence type="ECO:0000256" key="13">
    <source>
        <dbReference type="ARBA" id="ARBA00022989"/>
    </source>
</evidence>
<reference evidence="21" key="3">
    <citation type="submission" date="2010-03" db="EMBL/GenBank/DDBJ databases">
        <authorList>
            <person name="Genoscope - CEA"/>
        </authorList>
    </citation>
    <scope>NUCLEOTIDE SEQUENCE</scope>
</reference>
<evidence type="ECO:0000256" key="15">
    <source>
        <dbReference type="ARBA" id="ARBA00023136"/>
    </source>
</evidence>
<feature type="transmembrane region" description="Helical" evidence="19">
    <location>
        <begin position="16"/>
        <end position="34"/>
    </location>
</feature>
<dbReference type="OrthoDB" id="9799199at2"/>
<evidence type="ECO:0000256" key="12">
    <source>
        <dbReference type="ARBA" id="ARBA00022695"/>
    </source>
</evidence>
<proteinExistence type="inferred from homology"/>
<dbReference type="GO" id="GO:0004605">
    <property type="term" value="F:phosphatidate cytidylyltransferase activity"/>
    <property type="evidence" value="ECO:0007669"/>
    <property type="project" value="UniProtKB-EC"/>
</dbReference>
<evidence type="ECO:0000256" key="16">
    <source>
        <dbReference type="ARBA" id="ARBA00023209"/>
    </source>
</evidence>
<accession>B3U4U1</accession>
<evidence type="ECO:0000256" key="4">
    <source>
        <dbReference type="ARBA" id="ARBA00005189"/>
    </source>
</evidence>
<evidence type="ECO:0000256" key="11">
    <source>
        <dbReference type="ARBA" id="ARBA00022692"/>
    </source>
</evidence>
<dbReference type="UniPathway" id="UPA00557">
    <property type="reaction ID" value="UER00614"/>
</dbReference>
<dbReference type="PANTHER" id="PTHR46382">
    <property type="entry name" value="PHOSPHATIDATE CYTIDYLYLTRANSFERASE"/>
    <property type="match status" value="1"/>
</dbReference>
<evidence type="ECO:0000313" key="21">
    <source>
        <dbReference type="EMBL" id="CBK41252.1"/>
    </source>
</evidence>
<comment type="similarity">
    <text evidence="5 18">Belongs to the CDS family.</text>
</comment>
<comment type="subcellular location">
    <subcellularLocation>
        <location evidence="2">Cell membrane</location>
        <topology evidence="2">Multi-pass membrane protein</topology>
    </subcellularLocation>
</comment>
<feature type="transmembrane region" description="Helical" evidence="19">
    <location>
        <begin position="124"/>
        <end position="142"/>
    </location>
</feature>
<dbReference type="eggNOG" id="COG4589">
    <property type="taxonomic scope" value="Bacteria"/>
</dbReference>
<dbReference type="GO" id="GO:0005886">
    <property type="term" value="C:plasma membrane"/>
    <property type="evidence" value="ECO:0007669"/>
    <property type="project" value="UniProtKB-SubCell"/>
</dbReference>
<protein>
    <recommendedName>
        <fullName evidence="7 18">Phosphatidate cytidylyltransferase</fullName>
        <ecNumber evidence="6 18">2.7.7.41</ecNumber>
    </recommendedName>
</protein>
<keyword evidence="16" id="KW-0594">Phospholipid biosynthesis</keyword>
<feature type="transmembrane region" description="Helical" evidence="19">
    <location>
        <begin position="40"/>
        <end position="58"/>
    </location>
</feature>
<reference evidence="21 22" key="2">
    <citation type="journal article" date="2010" name="Proc. Natl. Acad. Sci. U.S.A.">
        <title>A Nitrospira metagenome illuminates the physiology and evolution of globally important nitrite-oxidizing bacteria.</title>
        <authorList>
            <person name="Lucker S."/>
            <person name="Wagner M."/>
            <person name="Maixner F."/>
            <person name="Pelletier E."/>
            <person name="Koch H."/>
            <person name="Vacherie B."/>
            <person name="Rattei T."/>
            <person name="Sinninghe Damste J."/>
            <person name="Spieck E."/>
            <person name="Le Paslier D."/>
            <person name="Daims H."/>
        </authorList>
    </citation>
    <scope>NUCLEOTIDE SEQUENCE [LARGE SCALE GENOMIC DNA]</scope>
</reference>
<evidence type="ECO:0000256" key="8">
    <source>
        <dbReference type="ARBA" id="ARBA00022475"/>
    </source>
</evidence>
<evidence type="ECO:0000256" key="1">
    <source>
        <dbReference type="ARBA" id="ARBA00001698"/>
    </source>
</evidence>
<name>B3U4U1_9BACT</name>
<evidence type="ECO:0000256" key="14">
    <source>
        <dbReference type="ARBA" id="ARBA00023098"/>
    </source>
</evidence>
<keyword evidence="12 18" id="KW-0548">Nucleotidyltransferase</keyword>
<comment type="pathway">
    <text evidence="3 18">Phospholipid metabolism; CDP-diacylglycerol biosynthesis; CDP-diacylglycerol from sn-glycerol 3-phosphate: step 3/3.</text>
</comment>
<keyword evidence="11 18" id="KW-0812">Transmembrane</keyword>
<dbReference type="EMBL" id="FP929003">
    <property type="protein sequence ID" value="CBK41252.1"/>
    <property type="molecule type" value="Genomic_DNA"/>
</dbReference>
<evidence type="ECO:0000313" key="20">
    <source>
        <dbReference type="EMBL" id="ACE75658.1"/>
    </source>
</evidence>
<keyword evidence="10 18" id="KW-0808">Transferase</keyword>
<evidence type="ECO:0000256" key="5">
    <source>
        <dbReference type="ARBA" id="ARBA00010185"/>
    </source>
</evidence>
<dbReference type="Pfam" id="PF01148">
    <property type="entry name" value="CTP_transf_1"/>
    <property type="match status" value="1"/>
</dbReference>
<feature type="transmembrane region" description="Helical" evidence="19">
    <location>
        <begin position="148"/>
        <end position="169"/>
    </location>
</feature>
<feature type="transmembrane region" description="Helical" evidence="19">
    <location>
        <begin position="214"/>
        <end position="235"/>
    </location>
</feature>
<keyword evidence="8" id="KW-1003">Cell membrane</keyword>
<sequence length="282" mass="29991">MPPTLDSVRPRSSSETVRRVLAAAVFLPIFYYLVHDLGAMAFFGLAAIAGMLAVGEFYRLHLGQAPWPWWCWLGVGATGLLIGSAQWPTLVTDRTVLLGTLAIALCMPLVSGKSLRDSLTDGMVLIMGVLYLGLTLSYLVLTRGLPDGALLIFFVFLVTWAGDTGAYVAGKSMGRHALAPVISPKKTYEGLAGGLVLACLMAIIARAWFLPAFSLVDCLALGVILTITGLIGDLAESAMKRSAGFKDSGALIPGHGGMLDRLDSLLFTGPAFYYYVTIVNNG</sequence>
<dbReference type="InterPro" id="IPR000374">
    <property type="entry name" value="PC_trans"/>
</dbReference>
<dbReference type="EC" id="2.7.7.41" evidence="6 18"/>
<dbReference type="PROSITE" id="PS01315">
    <property type="entry name" value="CDS"/>
    <property type="match status" value="1"/>
</dbReference>
<keyword evidence="13 19" id="KW-1133">Transmembrane helix</keyword>
<dbReference type="HOGENOM" id="CLU_037294_3_3_0"/>
<gene>
    <name evidence="20" type="primary">cdsA</name>
    <name evidence="21" type="ORF">NIDE1512</name>
</gene>
<evidence type="ECO:0000256" key="18">
    <source>
        <dbReference type="RuleBase" id="RU003938"/>
    </source>
</evidence>
<keyword evidence="17" id="KW-1208">Phospholipid metabolism</keyword>
<feature type="transmembrane region" description="Helical" evidence="19">
    <location>
        <begin position="70"/>
        <end position="89"/>
    </location>
</feature>
<evidence type="ECO:0000256" key="19">
    <source>
        <dbReference type="SAM" id="Phobius"/>
    </source>
</evidence>
<dbReference type="EMBL" id="EU559167">
    <property type="protein sequence ID" value="ACE75658.1"/>
    <property type="molecule type" value="Genomic_DNA"/>
</dbReference>
<dbReference type="AlphaFoldDB" id="B3U4U1"/>
<evidence type="ECO:0000313" key="22">
    <source>
        <dbReference type="Proteomes" id="UP000001660"/>
    </source>
</evidence>
<evidence type="ECO:0000256" key="6">
    <source>
        <dbReference type="ARBA" id="ARBA00012487"/>
    </source>
</evidence>